<evidence type="ECO:0000256" key="3">
    <source>
        <dbReference type="ARBA" id="ARBA00022692"/>
    </source>
</evidence>
<comment type="subcellular location">
    <subcellularLocation>
        <location evidence="1">Membrane</location>
        <topology evidence="1">Multi-pass membrane protein</topology>
    </subcellularLocation>
</comment>
<dbReference type="OrthoDB" id="5975586at2759"/>
<evidence type="ECO:0000256" key="8">
    <source>
        <dbReference type="SAM" id="Phobius"/>
    </source>
</evidence>
<feature type="signal peptide" evidence="9">
    <location>
        <begin position="1"/>
        <end position="20"/>
    </location>
</feature>
<keyword evidence="3 8" id="KW-0812">Transmembrane</keyword>
<evidence type="ECO:0000256" key="5">
    <source>
        <dbReference type="ARBA" id="ARBA00023065"/>
    </source>
</evidence>
<dbReference type="EnsemblMetazoa" id="CLYHEMT023091.1">
    <property type="protein sequence ID" value="CLYHEMP023091.1"/>
    <property type="gene ID" value="CLYHEMG023091"/>
</dbReference>
<dbReference type="PANTHER" id="PTHR11537:SF252">
    <property type="entry name" value="POTASSIUM VOLTAGE-GATED CHANNEL PROTEIN SHAW"/>
    <property type="match status" value="1"/>
</dbReference>
<evidence type="ECO:0000256" key="9">
    <source>
        <dbReference type="SAM" id="SignalP"/>
    </source>
</evidence>
<dbReference type="GO" id="GO:0005251">
    <property type="term" value="F:delayed rectifier potassium channel activity"/>
    <property type="evidence" value="ECO:0007669"/>
    <property type="project" value="TreeGrafter"/>
</dbReference>
<evidence type="ECO:0000256" key="6">
    <source>
        <dbReference type="ARBA" id="ARBA00023136"/>
    </source>
</evidence>
<keyword evidence="4 8" id="KW-1133">Transmembrane helix</keyword>
<evidence type="ECO:0000313" key="11">
    <source>
        <dbReference type="EnsemblMetazoa" id="CLYHEMP023091.1"/>
    </source>
</evidence>
<protein>
    <recommendedName>
        <fullName evidence="10">Potassium channel domain-containing protein</fullName>
    </recommendedName>
</protein>
<evidence type="ECO:0000256" key="1">
    <source>
        <dbReference type="ARBA" id="ARBA00004141"/>
    </source>
</evidence>
<feature type="transmembrane region" description="Helical" evidence="8">
    <location>
        <begin position="406"/>
        <end position="428"/>
    </location>
</feature>
<feature type="chain" id="PRO_5029801327" description="Potassium channel domain-containing protein" evidence="9">
    <location>
        <begin position="21"/>
        <end position="447"/>
    </location>
</feature>
<dbReference type="GO" id="GO:0008076">
    <property type="term" value="C:voltage-gated potassium channel complex"/>
    <property type="evidence" value="ECO:0007669"/>
    <property type="project" value="InterPro"/>
</dbReference>
<dbReference type="SUPFAM" id="SSF81324">
    <property type="entry name" value="Voltage-gated potassium channels"/>
    <property type="match status" value="1"/>
</dbReference>
<reference evidence="11" key="1">
    <citation type="submission" date="2021-01" db="UniProtKB">
        <authorList>
            <consortium name="EnsemblMetazoa"/>
        </authorList>
    </citation>
    <scope>IDENTIFICATION</scope>
</reference>
<name>A0A7M5XGR7_9CNID</name>
<keyword evidence="12" id="KW-1185">Reference proteome</keyword>
<feature type="domain" description="Potassium channel" evidence="10">
    <location>
        <begin position="179"/>
        <end position="260"/>
    </location>
</feature>
<dbReference type="InterPro" id="IPR028325">
    <property type="entry name" value="VG_K_chnl"/>
</dbReference>
<dbReference type="Proteomes" id="UP000594262">
    <property type="component" value="Unplaced"/>
</dbReference>
<dbReference type="InterPro" id="IPR013099">
    <property type="entry name" value="K_chnl_dom"/>
</dbReference>
<dbReference type="RefSeq" id="XP_066915712.1">
    <property type="nucleotide sequence ID" value="XM_067059611.1"/>
</dbReference>
<accession>A0A7M5XGR7</accession>
<organism evidence="11 12">
    <name type="scientific">Clytia hemisphaerica</name>
    <dbReference type="NCBI Taxonomy" id="252671"/>
    <lineage>
        <taxon>Eukaryota</taxon>
        <taxon>Metazoa</taxon>
        <taxon>Cnidaria</taxon>
        <taxon>Hydrozoa</taxon>
        <taxon>Hydroidolina</taxon>
        <taxon>Leptothecata</taxon>
        <taxon>Obeliida</taxon>
        <taxon>Clytiidae</taxon>
        <taxon>Clytia</taxon>
    </lineage>
</organism>
<evidence type="ECO:0000256" key="2">
    <source>
        <dbReference type="ARBA" id="ARBA00022448"/>
    </source>
</evidence>
<proteinExistence type="predicted"/>
<dbReference type="GO" id="GO:0001508">
    <property type="term" value="P:action potential"/>
    <property type="evidence" value="ECO:0007669"/>
    <property type="project" value="TreeGrafter"/>
</dbReference>
<keyword evidence="7" id="KW-0407">Ion channel</keyword>
<keyword evidence="9" id="KW-0732">Signal</keyword>
<dbReference type="AlphaFoldDB" id="A0A7M5XGR7"/>
<evidence type="ECO:0000313" key="12">
    <source>
        <dbReference type="Proteomes" id="UP000594262"/>
    </source>
</evidence>
<dbReference type="PANTHER" id="PTHR11537">
    <property type="entry name" value="VOLTAGE-GATED POTASSIUM CHANNEL"/>
    <property type="match status" value="1"/>
</dbReference>
<evidence type="ECO:0000256" key="4">
    <source>
        <dbReference type="ARBA" id="ARBA00022989"/>
    </source>
</evidence>
<evidence type="ECO:0000259" key="10">
    <source>
        <dbReference type="Pfam" id="PF07885"/>
    </source>
</evidence>
<keyword evidence="6 8" id="KW-0472">Membrane</keyword>
<dbReference type="GeneID" id="136802850"/>
<feature type="transmembrane region" description="Helical" evidence="8">
    <location>
        <begin position="236"/>
        <end position="256"/>
    </location>
</feature>
<dbReference type="Pfam" id="PF07885">
    <property type="entry name" value="Ion_trans_2"/>
    <property type="match status" value="1"/>
</dbReference>
<sequence length="447" mass="51208">MMNLGHRTLIVILTAHLVRCDGHEECQQKFEFKASMCRPDKPQGCLYGPPKNISHCEDLSISTIINEPYTTYFFRAYMDILIINQCCGCLNFTQIYRTTYNDTTEFLQRKNSGTGPVERIIYPVLGDPSQKKYYGMYFVPMYYLEEGLLITLKKTSGEIVTDLLFRIAGLWPLLVIFLLMAAISGFILWAVETRRNREAFRRPFHQGFLDGFWWGFVSMTTVGYGDKVPITWVGRLFSSFWIIGGITLCSILTASMTDVINHVTLPKQATLSGKVGILEGRLFETQMVTRSGGTFHEMPTLKDLLDMLDSNEISGILLDYITKNYLLPKAITKTNRDKNLYRSTSFQSTAHKSYTYGALFREERDANFFRNVIYQTADGVEICFSRAFRDKMDYVPPALFSPDSKIFQHSCFVFFAILVCIGMFGILYECRRKKKKEAVIPAQGSKE</sequence>
<keyword evidence="2" id="KW-0813">Transport</keyword>
<evidence type="ECO:0000256" key="7">
    <source>
        <dbReference type="ARBA" id="ARBA00023303"/>
    </source>
</evidence>
<dbReference type="Gene3D" id="1.10.287.70">
    <property type="match status" value="1"/>
</dbReference>
<feature type="transmembrane region" description="Helical" evidence="8">
    <location>
        <begin position="170"/>
        <end position="191"/>
    </location>
</feature>
<keyword evidence="5" id="KW-0406">Ion transport</keyword>